<dbReference type="Gene3D" id="3.40.50.10540">
    <property type="entry name" value="Crotonobetainyl-coa:carnitine coa-transferase, domain 1"/>
    <property type="match status" value="1"/>
</dbReference>
<gene>
    <name evidence="2" type="ORF">A1O9_04459</name>
</gene>
<dbReference type="PANTHER" id="PTHR48229:SF2">
    <property type="entry name" value="CAIB_BAIF FAMILY PROTEIN"/>
    <property type="match status" value="1"/>
</dbReference>
<dbReference type="GeneID" id="25279390"/>
<dbReference type="Pfam" id="PF02515">
    <property type="entry name" value="CoA_transf_3"/>
    <property type="match status" value="1"/>
</dbReference>
<evidence type="ECO:0008006" key="4">
    <source>
        <dbReference type="Google" id="ProtNLM"/>
    </source>
</evidence>
<dbReference type="InterPro" id="IPR023606">
    <property type="entry name" value="CoA-Trfase_III_dom_1_sf"/>
</dbReference>
<dbReference type="VEuPathDB" id="FungiDB:A1O9_04459"/>
<dbReference type="InterPro" id="IPR003673">
    <property type="entry name" value="CoA-Trfase_fam_III"/>
</dbReference>
<name>A0A072PJW0_9EURO</name>
<evidence type="ECO:0000313" key="2">
    <source>
        <dbReference type="EMBL" id="KEF59613.1"/>
    </source>
</evidence>
<dbReference type="EMBL" id="AMGV01000003">
    <property type="protein sequence ID" value="KEF59613.1"/>
    <property type="molecule type" value="Genomic_DNA"/>
</dbReference>
<accession>A0A072PJW0</accession>
<dbReference type="GO" id="GO:0003824">
    <property type="term" value="F:catalytic activity"/>
    <property type="evidence" value="ECO:0007669"/>
    <property type="project" value="InterPro"/>
</dbReference>
<proteinExistence type="inferred from homology"/>
<sequence length="573" mass="64364">MIEQPTSYSVPEQSTALLRDGILYNKLHNSLPSECRDLAAYVKFKGTAAPSIPINWRLAESVSSLKGLEAVLINALLGRKYNEAPKEVVIDTDHAQLFFMSSLVLEVDPNFSAPITPTPIRDLTERYAKYFPNGDLHQMASSLYRRAAYNIYKTKDDRWFHIHGSLNPDPSLRGAQLPLDMPEITNMEDSWTPFINRISEKTAEEWDHILGEEFRQAATICLSPQEYTNSPQGKANSAVGLYRVSKHEGSTQPAGWWNATAFTNSQRPLAGLKIVDLTRVIAGPAIGRGLAELGASVMRVTASHLPDFSGLQPDLNWGKWNCNLDLRIEEDRLKLKALILDADVVIDGYRPDVFIKYGFGSDPVFDLVKTRDRGIIYVRENCFGWDGPLSHRSGWQPISDAHSGVSMGYGRAMGNDEAVTPVFPNSDYCTGIAGTCGVLDALMQKAGHGGSYLVDTSLNYYNQWLTLTVGEYPPHVWEDVWTRNGNQVFRHYHSMNYTIPCYIEMMRKQKTLLNLEYFEKRVSGALNGLVFRVPRPILQFPQNTVQLRFNVGTRGNGVDEARWPDHLLTEIVT</sequence>
<evidence type="ECO:0000256" key="1">
    <source>
        <dbReference type="ARBA" id="ARBA00008383"/>
    </source>
</evidence>
<dbReference type="STRING" id="1182545.A0A072PJW0"/>
<reference evidence="2 3" key="1">
    <citation type="submission" date="2013-03" db="EMBL/GenBank/DDBJ databases">
        <title>The Genome Sequence of Exophiala aquamarina CBS 119918.</title>
        <authorList>
            <consortium name="The Broad Institute Genomics Platform"/>
            <person name="Cuomo C."/>
            <person name="de Hoog S."/>
            <person name="Gorbushina A."/>
            <person name="Walker B."/>
            <person name="Young S.K."/>
            <person name="Zeng Q."/>
            <person name="Gargeya S."/>
            <person name="Fitzgerald M."/>
            <person name="Haas B."/>
            <person name="Abouelleil A."/>
            <person name="Allen A.W."/>
            <person name="Alvarado L."/>
            <person name="Arachchi H.M."/>
            <person name="Berlin A.M."/>
            <person name="Chapman S.B."/>
            <person name="Gainer-Dewar J."/>
            <person name="Goldberg J."/>
            <person name="Griggs A."/>
            <person name="Gujja S."/>
            <person name="Hansen M."/>
            <person name="Howarth C."/>
            <person name="Imamovic A."/>
            <person name="Ireland A."/>
            <person name="Larimer J."/>
            <person name="McCowan C."/>
            <person name="Murphy C."/>
            <person name="Pearson M."/>
            <person name="Poon T.W."/>
            <person name="Priest M."/>
            <person name="Roberts A."/>
            <person name="Saif S."/>
            <person name="Shea T."/>
            <person name="Sisk P."/>
            <person name="Sykes S."/>
            <person name="Wortman J."/>
            <person name="Nusbaum C."/>
            <person name="Birren B."/>
        </authorList>
    </citation>
    <scope>NUCLEOTIDE SEQUENCE [LARGE SCALE GENOMIC DNA]</scope>
    <source>
        <strain evidence="2 3">CBS 119918</strain>
    </source>
</reference>
<dbReference type="RefSeq" id="XP_013262203.1">
    <property type="nucleotide sequence ID" value="XM_013406749.1"/>
</dbReference>
<dbReference type="SUPFAM" id="SSF89796">
    <property type="entry name" value="CoA-transferase family III (CaiB/BaiF)"/>
    <property type="match status" value="2"/>
</dbReference>
<comment type="similarity">
    <text evidence="1">Belongs to the CoA-transferase III family.</text>
</comment>
<dbReference type="HOGENOM" id="CLU_021588_1_0_1"/>
<dbReference type="InterPro" id="IPR052985">
    <property type="entry name" value="CoA-trans_III_biosynth/detox"/>
</dbReference>
<evidence type="ECO:0000313" key="3">
    <source>
        <dbReference type="Proteomes" id="UP000027920"/>
    </source>
</evidence>
<dbReference type="OrthoDB" id="2308815at2759"/>
<protein>
    <recommendedName>
        <fullName evidence="4">Alpha-methylacyl-CoA racemase</fullName>
    </recommendedName>
</protein>
<dbReference type="Proteomes" id="UP000027920">
    <property type="component" value="Unassembled WGS sequence"/>
</dbReference>
<dbReference type="AlphaFoldDB" id="A0A072PJW0"/>
<keyword evidence="3" id="KW-1185">Reference proteome</keyword>
<comment type="caution">
    <text evidence="2">The sequence shown here is derived from an EMBL/GenBank/DDBJ whole genome shotgun (WGS) entry which is preliminary data.</text>
</comment>
<dbReference type="PANTHER" id="PTHR48229">
    <property type="entry name" value="CAIB/BAIF FAMILY ENZYME (AFU_ORTHOLOGUE AFUA_1G05360)-RELATED"/>
    <property type="match status" value="1"/>
</dbReference>
<organism evidence="2 3">
    <name type="scientific">Exophiala aquamarina CBS 119918</name>
    <dbReference type="NCBI Taxonomy" id="1182545"/>
    <lineage>
        <taxon>Eukaryota</taxon>
        <taxon>Fungi</taxon>
        <taxon>Dikarya</taxon>
        <taxon>Ascomycota</taxon>
        <taxon>Pezizomycotina</taxon>
        <taxon>Eurotiomycetes</taxon>
        <taxon>Chaetothyriomycetidae</taxon>
        <taxon>Chaetothyriales</taxon>
        <taxon>Herpotrichiellaceae</taxon>
        <taxon>Exophiala</taxon>
    </lineage>
</organism>